<dbReference type="InterPro" id="IPR036390">
    <property type="entry name" value="WH_DNA-bd_sf"/>
</dbReference>
<sequence>MAGVVLIVDPASSDPPFRQLKGQIVEAVSRGKLTAGTRMPAVRKLADEVGVSTATAAKVYRELEEAGVLEGRGRSGTFVSAADVADAALARAAEEFAERASGTGFGVDEAVDALRNAFKNLG</sequence>
<keyword evidence="1" id="KW-0805">Transcription regulation</keyword>
<dbReference type="PANTHER" id="PTHR38445:SF9">
    <property type="entry name" value="HTH-TYPE TRANSCRIPTIONAL REPRESSOR YTRA"/>
    <property type="match status" value="1"/>
</dbReference>
<dbReference type="CDD" id="cd07377">
    <property type="entry name" value="WHTH_GntR"/>
    <property type="match status" value="1"/>
</dbReference>
<name>A0ABY1N0G7_9ACTN</name>
<evidence type="ECO:0000256" key="2">
    <source>
        <dbReference type="ARBA" id="ARBA00023125"/>
    </source>
</evidence>
<protein>
    <submittedName>
        <fullName evidence="5">DNA-binding transcriptional regulator YhcF, GntR family</fullName>
    </submittedName>
</protein>
<keyword evidence="2 5" id="KW-0238">DNA-binding</keyword>
<dbReference type="InterPro" id="IPR036388">
    <property type="entry name" value="WH-like_DNA-bd_sf"/>
</dbReference>
<dbReference type="RefSeq" id="WP_244294203.1">
    <property type="nucleotide sequence ID" value="NZ_BAAAQH010000012.1"/>
</dbReference>
<accession>A0ABY1N0G7</accession>
<dbReference type="SUPFAM" id="SSF46785">
    <property type="entry name" value="Winged helix' DNA-binding domain"/>
    <property type="match status" value="1"/>
</dbReference>
<dbReference type="Gene3D" id="1.10.10.10">
    <property type="entry name" value="Winged helix-like DNA-binding domain superfamily/Winged helix DNA-binding domain"/>
    <property type="match status" value="1"/>
</dbReference>
<evidence type="ECO:0000313" key="6">
    <source>
        <dbReference type="Proteomes" id="UP000315460"/>
    </source>
</evidence>
<dbReference type="Pfam" id="PF00392">
    <property type="entry name" value="GntR"/>
    <property type="match status" value="1"/>
</dbReference>
<feature type="domain" description="HTH gntR-type" evidence="4">
    <location>
        <begin position="14"/>
        <end position="82"/>
    </location>
</feature>
<evidence type="ECO:0000313" key="5">
    <source>
        <dbReference type="EMBL" id="SMO64291.1"/>
    </source>
</evidence>
<reference evidence="5 6" key="1">
    <citation type="submission" date="2017-05" db="EMBL/GenBank/DDBJ databases">
        <authorList>
            <person name="Varghese N."/>
            <person name="Submissions S."/>
        </authorList>
    </citation>
    <scope>NUCLEOTIDE SEQUENCE [LARGE SCALE GENOMIC DNA]</scope>
    <source>
        <strain evidence="5 6">DSM 45139</strain>
    </source>
</reference>
<dbReference type="InterPro" id="IPR000524">
    <property type="entry name" value="Tscrpt_reg_HTH_GntR"/>
</dbReference>
<dbReference type="SMART" id="SM00345">
    <property type="entry name" value="HTH_GNTR"/>
    <property type="match status" value="1"/>
</dbReference>
<dbReference type="Proteomes" id="UP000315460">
    <property type="component" value="Unassembled WGS sequence"/>
</dbReference>
<evidence type="ECO:0000256" key="3">
    <source>
        <dbReference type="ARBA" id="ARBA00023163"/>
    </source>
</evidence>
<dbReference type="EMBL" id="FXTG01000003">
    <property type="protein sequence ID" value="SMO64291.1"/>
    <property type="molecule type" value="Genomic_DNA"/>
</dbReference>
<evidence type="ECO:0000256" key="1">
    <source>
        <dbReference type="ARBA" id="ARBA00023015"/>
    </source>
</evidence>
<gene>
    <name evidence="5" type="ORF">SAMN06265174_10366</name>
</gene>
<keyword evidence="6" id="KW-1185">Reference proteome</keyword>
<proteinExistence type="predicted"/>
<dbReference type="PANTHER" id="PTHR38445">
    <property type="entry name" value="HTH-TYPE TRANSCRIPTIONAL REPRESSOR YTRA"/>
    <property type="match status" value="1"/>
</dbReference>
<keyword evidence="3" id="KW-0804">Transcription</keyword>
<dbReference type="PROSITE" id="PS50949">
    <property type="entry name" value="HTH_GNTR"/>
    <property type="match status" value="1"/>
</dbReference>
<dbReference type="GO" id="GO:0003677">
    <property type="term" value="F:DNA binding"/>
    <property type="evidence" value="ECO:0007669"/>
    <property type="project" value="UniProtKB-KW"/>
</dbReference>
<organism evidence="5 6">
    <name type="scientific">Dietzia kunjamensis subsp. schimae</name>
    <dbReference type="NCBI Taxonomy" id="498198"/>
    <lineage>
        <taxon>Bacteria</taxon>
        <taxon>Bacillati</taxon>
        <taxon>Actinomycetota</taxon>
        <taxon>Actinomycetes</taxon>
        <taxon>Mycobacteriales</taxon>
        <taxon>Dietziaceae</taxon>
        <taxon>Dietzia</taxon>
    </lineage>
</organism>
<comment type="caution">
    <text evidence="5">The sequence shown here is derived from an EMBL/GenBank/DDBJ whole genome shotgun (WGS) entry which is preliminary data.</text>
</comment>
<evidence type="ECO:0000259" key="4">
    <source>
        <dbReference type="PROSITE" id="PS50949"/>
    </source>
</evidence>